<dbReference type="GO" id="GO:0046983">
    <property type="term" value="F:protein dimerization activity"/>
    <property type="evidence" value="ECO:0007669"/>
    <property type="project" value="InterPro"/>
</dbReference>
<keyword evidence="7" id="KW-0067">ATP-binding</keyword>
<dbReference type="Gene3D" id="3.30.565.10">
    <property type="entry name" value="Histidine kinase-like ATPase, C-terminal domain"/>
    <property type="match status" value="1"/>
</dbReference>
<gene>
    <name evidence="13" type="ORF">GA0070622_4791</name>
</gene>
<dbReference type="OrthoDB" id="4198152at2"/>
<evidence type="ECO:0000256" key="4">
    <source>
        <dbReference type="ARBA" id="ARBA00022679"/>
    </source>
</evidence>
<dbReference type="AlphaFoldDB" id="A0A1A9BEX3"/>
<evidence type="ECO:0000256" key="3">
    <source>
        <dbReference type="ARBA" id="ARBA00022553"/>
    </source>
</evidence>
<keyword evidence="10" id="KW-0812">Transmembrane</keyword>
<reference evidence="14" key="1">
    <citation type="submission" date="2016-06" db="EMBL/GenBank/DDBJ databases">
        <authorList>
            <person name="Varghese N."/>
            <person name="Submissions Spin"/>
        </authorList>
    </citation>
    <scope>NUCLEOTIDE SEQUENCE [LARGE SCALE GENOMIC DNA]</scope>
    <source>
        <strain evidence="14">DSM 45794</strain>
    </source>
</reference>
<keyword evidence="3" id="KW-0597">Phosphoprotein</keyword>
<feature type="domain" description="Histidine kinase/HSP90-like ATPase" evidence="11">
    <location>
        <begin position="301"/>
        <end position="382"/>
    </location>
</feature>
<evidence type="ECO:0000256" key="9">
    <source>
        <dbReference type="SAM" id="MobiDB-lite"/>
    </source>
</evidence>
<keyword evidence="8" id="KW-0902">Two-component regulatory system</keyword>
<keyword evidence="14" id="KW-1185">Reference proteome</keyword>
<evidence type="ECO:0000256" key="2">
    <source>
        <dbReference type="ARBA" id="ARBA00012438"/>
    </source>
</evidence>
<keyword evidence="10" id="KW-1133">Transmembrane helix</keyword>
<evidence type="ECO:0000313" key="14">
    <source>
        <dbReference type="Proteomes" id="UP000199558"/>
    </source>
</evidence>
<dbReference type="GO" id="GO:0000155">
    <property type="term" value="F:phosphorelay sensor kinase activity"/>
    <property type="evidence" value="ECO:0007669"/>
    <property type="project" value="InterPro"/>
</dbReference>
<keyword evidence="6 13" id="KW-0418">Kinase</keyword>
<dbReference type="InterPro" id="IPR050482">
    <property type="entry name" value="Sensor_HK_TwoCompSys"/>
</dbReference>
<feature type="domain" description="Signal transduction histidine kinase subgroup 3 dimerisation and phosphoacceptor" evidence="12">
    <location>
        <begin position="198"/>
        <end position="262"/>
    </location>
</feature>
<proteinExistence type="predicted"/>
<dbReference type="RefSeq" id="WP_091578799.1">
    <property type="nucleotide sequence ID" value="NZ_FLRH01000004.1"/>
</dbReference>
<protein>
    <recommendedName>
        <fullName evidence="2">histidine kinase</fullName>
        <ecNumber evidence="2">2.7.13.3</ecNumber>
    </recommendedName>
</protein>
<dbReference type="InterPro" id="IPR011712">
    <property type="entry name" value="Sig_transdc_His_kin_sub3_dim/P"/>
</dbReference>
<evidence type="ECO:0000256" key="1">
    <source>
        <dbReference type="ARBA" id="ARBA00000085"/>
    </source>
</evidence>
<dbReference type="InterPro" id="IPR003594">
    <property type="entry name" value="HATPase_dom"/>
</dbReference>
<dbReference type="Proteomes" id="UP000199558">
    <property type="component" value="Unassembled WGS sequence"/>
</dbReference>
<dbReference type="PANTHER" id="PTHR24421">
    <property type="entry name" value="NITRATE/NITRITE SENSOR PROTEIN NARX-RELATED"/>
    <property type="match status" value="1"/>
</dbReference>
<comment type="catalytic activity">
    <reaction evidence="1">
        <text>ATP + protein L-histidine = ADP + protein N-phospho-L-histidine.</text>
        <dbReference type="EC" id="2.7.13.3"/>
    </reaction>
</comment>
<dbReference type="EMBL" id="FLRH01000004">
    <property type="protein sequence ID" value="SBT67728.1"/>
    <property type="molecule type" value="Genomic_DNA"/>
</dbReference>
<name>A0A1A9BEX3_9ACTN</name>
<evidence type="ECO:0000259" key="12">
    <source>
        <dbReference type="Pfam" id="PF07730"/>
    </source>
</evidence>
<evidence type="ECO:0000256" key="6">
    <source>
        <dbReference type="ARBA" id="ARBA00022777"/>
    </source>
</evidence>
<feature type="transmembrane region" description="Helical" evidence="10">
    <location>
        <begin position="95"/>
        <end position="124"/>
    </location>
</feature>
<keyword evidence="4" id="KW-0808">Transferase</keyword>
<evidence type="ECO:0000256" key="5">
    <source>
        <dbReference type="ARBA" id="ARBA00022741"/>
    </source>
</evidence>
<feature type="region of interest" description="Disordered" evidence="9">
    <location>
        <begin position="362"/>
        <end position="384"/>
    </location>
</feature>
<evidence type="ECO:0000259" key="11">
    <source>
        <dbReference type="Pfam" id="PF02518"/>
    </source>
</evidence>
<dbReference type="CDD" id="cd16917">
    <property type="entry name" value="HATPase_UhpB-NarQ-NarX-like"/>
    <property type="match status" value="1"/>
</dbReference>
<organism evidence="13 14">
    <name type="scientific">Micromonospora sediminicola</name>
    <dbReference type="NCBI Taxonomy" id="946078"/>
    <lineage>
        <taxon>Bacteria</taxon>
        <taxon>Bacillati</taxon>
        <taxon>Actinomycetota</taxon>
        <taxon>Actinomycetes</taxon>
        <taxon>Micromonosporales</taxon>
        <taxon>Micromonosporaceae</taxon>
        <taxon>Micromonospora</taxon>
    </lineage>
</organism>
<evidence type="ECO:0000256" key="7">
    <source>
        <dbReference type="ARBA" id="ARBA00022840"/>
    </source>
</evidence>
<dbReference type="GO" id="GO:0005524">
    <property type="term" value="F:ATP binding"/>
    <property type="evidence" value="ECO:0007669"/>
    <property type="project" value="UniProtKB-KW"/>
</dbReference>
<feature type="transmembrane region" description="Helical" evidence="10">
    <location>
        <begin position="136"/>
        <end position="160"/>
    </location>
</feature>
<dbReference type="InterPro" id="IPR036890">
    <property type="entry name" value="HATPase_C_sf"/>
</dbReference>
<dbReference type="EC" id="2.7.13.3" evidence="2"/>
<dbReference type="PANTHER" id="PTHR24421:SF10">
    <property type="entry name" value="NITRATE_NITRITE SENSOR PROTEIN NARQ"/>
    <property type="match status" value="1"/>
</dbReference>
<evidence type="ECO:0000313" key="13">
    <source>
        <dbReference type="EMBL" id="SBT67728.1"/>
    </source>
</evidence>
<dbReference type="SUPFAM" id="SSF55874">
    <property type="entry name" value="ATPase domain of HSP90 chaperone/DNA topoisomerase II/histidine kinase"/>
    <property type="match status" value="1"/>
</dbReference>
<evidence type="ECO:0000256" key="8">
    <source>
        <dbReference type="ARBA" id="ARBA00023012"/>
    </source>
</evidence>
<sequence length="384" mass="40653">MVVTGGVRIGRWARPVAGVVAGVVTAAVEMAILVASGLLLTLTVPAPALRRRVLAAVLRYAPVAARWERRRLAWAANRPAPAPLRATGRRAVGYLALRVVPGLLGALTVGVLAVGVVLAAVLLRAVVTGGVAVPDLLLQLVIGAGLLLVNLQAVASVGALDRHLARRMLEPDGEDALRRRIDELTESRAGVMAAVDAERRRIERDLHDGVQQRLVALGMLLGRARRSRDPDRARALLDQAHADVQWALDELREVAWQVYPSALDHSPLDEVLTMVARRTPIPVRISHALPDRPPRPVEAVLYFIACEAITNAAKHAGATVIDIEIRAGDGGVDMWVRDDGRGGADPAGSGLRGLARRAAALDGNLDVSSPPGGPTTIRATLPCG</sequence>
<keyword evidence="10" id="KW-0472">Membrane</keyword>
<dbReference type="STRING" id="946078.GA0070622_4791"/>
<dbReference type="Pfam" id="PF07730">
    <property type="entry name" value="HisKA_3"/>
    <property type="match status" value="1"/>
</dbReference>
<evidence type="ECO:0000256" key="10">
    <source>
        <dbReference type="SAM" id="Phobius"/>
    </source>
</evidence>
<feature type="transmembrane region" description="Helical" evidence="10">
    <location>
        <begin position="20"/>
        <end position="42"/>
    </location>
</feature>
<accession>A0A1A9BEX3</accession>
<keyword evidence="5" id="KW-0547">Nucleotide-binding</keyword>
<dbReference type="Pfam" id="PF02518">
    <property type="entry name" value="HATPase_c"/>
    <property type="match status" value="1"/>
</dbReference>
<dbReference type="Gene3D" id="1.20.5.1930">
    <property type="match status" value="1"/>
</dbReference>
<dbReference type="GO" id="GO:0016020">
    <property type="term" value="C:membrane"/>
    <property type="evidence" value="ECO:0007669"/>
    <property type="project" value="InterPro"/>
</dbReference>